<dbReference type="NCBIfam" id="NF033679">
    <property type="entry name" value="DNRLRE_dom"/>
    <property type="match status" value="2"/>
</dbReference>
<comment type="caution">
    <text evidence="8">The sequence shown here is derived from an EMBL/GenBank/DDBJ whole genome shotgun (WGS) entry which is preliminary data.</text>
</comment>
<feature type="chain" id="PRO_5040943800" evidence="5">
    <location>
        <begin position="28"/>
        <end position="1208"/>
    </location>
</feature>
<sequence length="1208" mass="129014">MKKIQVRRSTSLLLVLAMLLACVPYMAGITHAAASKLSVIAVTASGHDGNFPDNTLDDNLETRWSAQGSGQWIAYQLDSAQEVGYLGIAFVKGDQRQTTVSIEASQDGTNWTEVLGQTISSGATIGLEAFDMADTTASYIRITGYGNTSNDWNSISVVHLYAPQPDGSTPLQELQPPPAEEREDVTYTQPGMVNPDGSAHVIHTPNAVTGETLNVEAYGADPQDNGQDDLPAILAALEAAEAGDEVYLPNGTYNLNSTLATDGTSHIALKSGVNLRGESRENVKLVSSLAAQQNGKVMNAFGKHDIRISDLTITFNFTGSYSTDHTINNPSAAGPDYGIYIADGIGRVPSYNMTIDNVIVENFRKMGVRIENSRDIVVTNSLFRNATDVGGGGAGYGVSIQGTVKTDRSGYANDTIYNVVQNSEFIGPHIRHGVLLQYYAHNNLVTGNTLTGTVLDAIDLHGEDEYLNMIEQNTISDIPKGAAIALGNTGGTAPSNHDNSGPGNVIANNTITNAREGIKVHMGSPDTVIENNTIQNTVSPDGAKGILLMNAPGTIVRSNLITGNTASGFWGISLEQDPGDSNAAQAGAGEPDDILITGNTITNNTGGIRIHAGTNINVDDTNVVADNTFANMQDTRSQEPTPTDPPGGGEEGGVDGETIELTAIADSFIRDGIYANDNYGDATKLKVKERAAGNDFRRQAIMKFDLSDLEGDVRRATLKFYNVNLETATGTAGGYQIQAIGIEDGWEEGTVTFANAPTGSAVSSPVKVEGDAQYVELNVSEFVKNQQDAYVSFRVAGVEDNLGSDFASKENDLTKPPVLEIVLEGQEEQPEEPKVPEEPEQPDSLIVEVSEDTYIQGGTSEDDNYGGSPTLKLKRTSSENRDMFLKFNMPSIDGVVEEAVLQLFVKGIEGSTLTKPEKGYWIDVRGINDDSWTEMGITYTNAPAEEGAELARVFVGEAEIGTYVSLDVTSFVKAHKDATITLRLRGIDSSRGAEYASKEDTTTDKPAQLILQIGEKQVLTEAPQLTAESGHERVELNWTEVTGALGYTVKRASSPDGPYETVKNQTTELSYVDETVVNDLTYYYKVAAFNEAGAGPDSEAATGAPRFPLQVSITGMKDMKGQAIAQLDDTRFAVIEAAAVNASGESTEARIVFQLLDASGTSVAKVSTVKRLASQEQTILKAGFQLPANAAGYEIDVQIELVEEGEIR</sequence>
<evidence type="ECO:0000256" key="1">
    <source>
        <dbReference type="ARBA" id="ARBA00004613"/>
    </source>
</evidence>
<dbReference type="InterPro" id="IPR006626">
    <property type="entry name" value="PbH1"/>
</dbReference>
<evidence type="ECO:0000259" key="6">
    <source>
        <dbReference type="PROSITE" id="PS50022"/>
    </source>
</evidence>
<feature type="domain" description="F5/8 type C" evidence="6">
    <location>
        <begin position="22"/>
        <end position="163"/>
    </location>
</feature>
<evidence type="ECO:0000256" key="3">
    <source>
        <dbReference type="ARBA" id="ARBA00022729"/>
    </source>
</evidence>
<protein>
    <submittedName>
        <fullName evidence="8">DNRLRE domain-containing protein</fullName>
    </submittedName>
</protein>
<dbReference type="InterPro" id="IPR011050">
    <property type="entry name" value="Pectin_lyase_fold/virulence"/>
</dbReference>
<feature type="region of interest" description="Disordered" evidence="4">
    <location>
        <begin position="629"/>
        <end position="655"/>
    </location>
</feature>
<dbReference type="CDD" id="cd00063">
    <property type="entry name" value="FN3"/>
    <property type="match status" value="1"/>
</dbReference>
<gene>
    <name evidence="8" type="ORF">NQZ67_02215</name>
</gene>
<dbReference type="SUPFAM" id="SSF49265">
    <property type="entry name" value="Fibronectin type III"/>
    <property type="match status" value="1"/>
</dbReference>
<evidence type="ECO:0000256" key="5">
    <source>
        <dbReference type="SAM" id="SignalP"/>
    </source>
</evidence>
<dbReference type="AlphaFoldDB" id="A0A9X2S754"/>
<dbReference type="Gene3D" id="2.160.20.10">
    <property type="entry name" value="Single-stranded right-handed beta-helix, Pectin lyase-like"/>
    <property type="match status" value="1"/>
</dbReference>
<evidence type="ECO:0000256" key="2">
    <source>
        <dbReference type="ARBA" id="ARBA00022525"/>
    </source>
</evidence>
<dbReference type="InterPro" id="IPR039448">
    <property type="entry name" value="Beta_helix"/>
</dbReference>
<dbReference type="InterPro" id="IPR008979">
    <property type="entry name" value="Galactose-bd-like_sf"/>
</dbReference>
<dbReference type="Pfam" id="PF24517">
    <property type="entry name" value="CBM96"/>
    <property type="match status" value="2"/>
</dbReference>
<evidence type="ECO:0000256" key="4">
    <source>
        <dbReference type="SAM" id="MobiDB-lite"/>
    </source>
</evidence>
<dbReference type="SUPFAM" id="SSF49785">
    <property type="entry name" value="Galactose-binding domain-like"/>
    <property type="match status" value="1"/>
</dbReference>
<dbReference type="PROSITE" id="PS50853">
    <property type="entry name" value="FN3"/>
    <property type="match status" value="1"/>
</dbReference>
<feature type="signal peptide" evidence="5">
    <location>
        <begin position="1"/>
        <end position="27"/>
    </location>
</feature>
<evidence type="ECO:0000259" key="7">
    <source>
        <dbReference type="PROSITE" id="PS50853"/>
    </source>
</evidence>
<dbReference type="Pfam" id="PF13229">
    <property type="entry name" value="Beta_helix"/>
    <property type="match status" value="1"/>
</dbReference>
<dbReference type="SMART" id="SM00710">
    <property type="entry name" value="PbH1"/>
    <property type="match status" value="10"/>
</dbReference>
<feature type="domain" description="Fibronectin type-III" evidence="7">
    <location>
        <begin position="1019"/>
        <end position="1108"/>
    </location>
</feature>
<dbReference type="InterPro" id="IPR013783">
    <property type="entry name" value="Ig-like_fold"/>
</dbReference>
<evidence type="ECO:0000313" key="9">
    <source>
        <dbReference type="Proteomes" id="UP001141950"/>
    </source>
</evidence>
<keyword evidence="9" id="KW-1185">Reference proteome</keyword>
<dbReference type="InterPro" id="IPR055372">
    <property type="entry name" value="CBM96"/>
</dbReference>
<organism evidence="8 9">
    <name type="scientific">Paenibacillus soyae</name>
    <dbReference type="NCBI Taxonomy" id="2969249"/>
    <lineage>
        <taxon>Bacteria</taxon>
        <taxon>Bacillati</taxon>
        <taxon>Bacillota</taxon>
        <taxon>Bacilli</taxon>
        <taxon>Bacillales</taxon>
        <taxon>Paenibacillaceae</taxon>
        <taxon>Paenibacillus</taxon>
    </lineage>
</organism>
<name>A0A9X2S754_9BACL</name>
<keyword evidence="3 5" id="KW-0732">Signal</keyword>
<dbReference type="InterPro" id="IPR003961">
    <property type="entry name" value="FN3_dom"/>
</dbReference>
<keyword evidence="2" id="KW-0964">Secreted</keyword>
<dbReference type="PROSITE" id="PS51257">
    <property type="entry name" value="PROKAR_LIPOPROTEIN"/>
    <property type="match status" value="1"/>
</dbReference>
<proteinExistence type="predicted"/>
<comment type="subcellular location">
    <subcellularLocation>
        <location evidence="1">Secreted</location>
    </subcellularLocation>
</comment>
<accession>A0A9X2S754</accession>
<dbReference type="Gene3D" id="2.60.120.260">
    <property type="entry name" value="Galactose-binding domain-like"/>
    <property type="match status" value="1"/>
</dbReference>
<dbReference type="Gene3D" id="2.60.40.10">
    <property type="entry name" value="Immunoglobulins"/>
    <property type="match status" value="1"/>
</dbReference>
<dbReference type="InterPro" id="IPR012334">
    <property type="entry name" value="Pectin_lyas_fold"/>
</dbReference>
<dbReference type="SUPFAM" id="SSF51126">
    <property type="entry name" value="Pectin lyase-like"/>
    <property type="match status" value="1"/>
</dbReference>
<dbReference type="Pfam" id="PF00754">
    <property type="entry name" value="F5_F8_type_C"/>
    <property type="match status" value="1"/>
</dbReference>
<reference evidence="8" key="1">
    <citation type="submission" date="2022-08" db="EMBL/GenBank/DDBJ databases">
        <title>The genomic sequence of strain Paenibacillus sp. SCIV0701.</title>
        <authorList>
            <person name="Zhao H."/>
        </authorList>
    </citation>
    <scope>NUCLEOTIDE SEQUENCE</scope>
    <source>
        <strain evidence="8">SCIV0701</strain>
    </source>
</reference>
<dbReference type="EMBL" id="JANIPJ010000001">
    <property type="protein sequence ID" value="MCR2802686.1"/>
    <property type="molecule type" value="Genomic_DNA"/>
</dbReference>
<dbReference type="InterPro" id="IPR000421">
    <property type="entry name" value="FA58C"/>
</dbReference>
<dbReference type="PROSITE" id="PS50022">
    <property type="entry name" value="FA58C_3"/>
    <property type="match status" value="1"/>
</dbReference>
<dbReference type="GO" id="GO:0005576">
    <property type="term" value="C:extracellular region"/>
    <property type="evidence" value="ECO:0007669"/>
    <property type="project" value="UniProtKB-SubCell"/>
</dbReference>
<dbReference type="RefSeq" id="WP_257442325.1">
    <property type="nucleotide sequence ID" value="NZ_JANIPJ010000001.1"/>
</dbReference>
<dbReference type="Proteomes" id="UP001141950">
    <property type="component" value="Unassembled WGS sequence"/>
</dbReference>
<dbReference type="InterPro" id="IPR036116">
    <property type="entry name" value="FN3_sf"/>
</dbReference>
<evidence type="ECO:0000313" key="8">
    <source>
        <dbReference type="EMBL" id="MCR2802686.1"/>
    </source>
</evidence>